<dbReference type="GO" id="GO:0022857">
    <property type="term" value="F:transmembrane transporter activity"/>
    <property type="evidence" value="ECO:0007669"/>
    <property type="project" value="InterPro"/>
</dbReference>
<gene>
    <name evidence="9" type="ORF">C7R54_00200</name>
</gene>
<evidence type="ECO:0000313" key="9">
    <source>
        <dbReference type="EMBL" id="RXN92228.1"/>
    </source>
</evidence>
<dbReference type="Pfam" id="PF07690">
    <property type="entry name" value="MFS_1"/>
    <property type="match status" value="1"/>
</dbReference>
<comment type="subcellular location">
    <subcellularLocation>
        <location evidence="1">Cell membrane</location>
        <topology evidence="1">Multi-pass membrane protein</topology>
    </subcellularLocation>
</comment>
<feature type="transmembrane region" description="Helical" evidence="7">
    <location>
        <begin position="46"/>
        <end position="64"/>
    </location>
</feature>
<dbReference type="InterPro" id="IPR011701">
    <property type="entry name" value="MFS"/>
</dbReference>
<dbReference type="PANTHER" id="PTHR23517:SF2">
    <property type="entry name" value="MULTIDRUG RESISTANCE PROTEIN MDTH"/>
    <property type="match status" value="1"/>
</dbReference>
<evidence type="ECO:0000256" key="7">
    <source>
        <dbReference type="SAM" id="Phobius"/>
    </source>
</evidence>
<dbReference type="Gene3D" id="1.20.1250.20">
    <property type="entry name" value="MFS general substrate transporter like domains"/>
    <property type="match status" value="1"/>
</dbReference>
<dbReference type="PROSITE" id="PS50850">
    <property type="entry name" value="MFS"/>
    <property type="match status" value="1"/>
</dbReference>
<dbReference type="EMBL" id="PYAL01000001">
    <property type="protein sequence ID" value="RXN92228.1"/>
    <property type="molecule type" value="Genomic_DNA"/>
</dbReference>
<dbReference type="InterPro" id="IPR036259">
    <property type="entry name" value="MFS_trans_sf"/>
</dbReference>
<evidence type="ECO:0000256" key="5">
    <source>
        <dbReference type="ARBA" id="ARBA00022989"/>
    </source>
</evidence>
<dbReference type="InterPro" id="IPR050171">
    <property type="entry name" value="MFS_Transporters"/>
</dbReference>
<comment type="caution">
    <text evidence="9">The sequence shown here is derived from an EMBL/GenBank/DDBJ whole genome shotgun (WGS) entry which is preliminary data.</text>
</comment>
<feature type="transmembrane region" description="Helical" evidence="7">
    <location>
        <begin position="76"/>
        <end position="95"/>
    </location>
</feature>
<dbReference type="OrthoDB" id="5966585at2"/>
<feature type="transmembrane region" description="Helical" evidence="7">
    <location>
        <begin position="369"/>
        <end position="391"/>
    </location>
</feature>
<evidence type="ECO:0000256" key="1">
    <source>
        <dbReference type="ARBA" id="ARBA00004651"/>
    </source>
</evidence>
<feature type="domain" description="Major facilitator superfamily (MFS) profile" evidence="8">
    <location>
        <begin position="9"/>
        <end position="396"/>
    </location>
</feature>
<evidence type="ECO:0000256" key="4">
    <source>
        <dbReference type="ARBA" id="ARBA00022692"/>
    </source>
</evidence>
<feature type="transmembrane region" description="Helical" evidence="7">
    <location>
        <begin position="134"/>
        <end position="152"/>
    </location>
</feature>
<keyword evidence="3" id="KW-1003">Cell membrane</keyword>
<keyword evidence="2" id="KW-0813">Transport</keyword>
<feature type="transmembrane region" description="Helical" evidence="7">
    <location>
        <begin position="322"/>
        <end position="342"/>
    </location>
</feature>
<evidence type="ECO:0000256" key="3">
    <source>
        <dbReference type="ARBA" id="ARBA00022475"/>
    </source>
</evidence>
<feature type="transmembrane region" description="Helical" evidence="7">
    <location>
        <begin position="218"/>
        <end position="240"/>
    </location>
</feature>
<organism evidence="9 10">
    <name type="scientific">Achromobacter aloeverae</name>
    <dbReference type="NCBI Taxonomy" id="1750518"/>
    <lineage>
        <taxon>Bacteria</taxon>
        <taxon>Pseudomonadati</taxon>
        <taxon>Pseudomonadota</taxon>
        <taxon>Betaproteobacteria</taxon>
        <taxon>Burkholderiales</taxon>
        <taxon>Alcaligenaceae</taxon>
        <taxon>Achromobacter</taxon>
    </lineage>
</organism>
<evidence type="ECO:0000256" key="6">
    <source>
        <dbReference type="ARBA" id="ARBA00023136"/>
    </source>
</evidence>
<keyword evidence="4 7" id="KW-0812">Transmembrane</keyword>
<dbReference type="PANTHER" id="PTHR23517">
    <property type="entry name" value="RESISTANCE PROTEIN MDTM, PUTATIVE-RELATED-RELATED"/>
    <property type="match status" value="1"/>
</dbReference>
<reference evidence="9 10" key="1">
    <citation type="journal article" date="2017" name="Int. J. Syst. Evol. Microbiol.">
        <title>Achromobacter aloeverae sp. nov., isolated from the root of Aloe vera (L.) Burm.f.</title>
        <authorList>
            <person name="Kuncharoen N."/>
            <person name="Muramatsu Y."/>
            <person name="Shibata C."/>
            <person name="Kamakura Y."/>
            <person name="Nakagawa Y."/>
            <person name="Tanasupawat S."/>
        </authorList>
    </citation>
    <scope>NUCLEOTIDE SEQUENCE [LARGE SCALE GENOMIC DNA]</scope>
    <source>
        <strain evidence="9 10">AVA-1</strain>
    </source>
</reference>
<feature type="transmembrane region" description="Helical" evidence="7">
    <location>
        <begin position="252"/>
        <end position="272"/>
    </location>
</feature>
<dbReference type="AlphaFoldDB" id="A0A4Q1HMN2"/>
<keyword evidence="5 7" id="KW-1133">Transmembrane helix</keyword>
<feature type="transmembrane region" description="Helical" evidence="7">
    <location>
        <begin position="101"/>
        <end position="127"/>
    </location>
</feature>
<keyword evidence="6 7" id="KW-0472">Membrane</keyword>
<keyword evidence="10" id="KW-1185">Reference proteome</keyword>
<dbReference type="Proteomes" id="UP000290849">
    <property type="component" value="Unassembled WGS sequence"/>
</dbReference>
<sequence>MRLNNRRGIILALGTTQTLAWASSYYLPAMLAAPMARDLGVTTPTVFAAFSVALLVSALVGPSAGHAIDRWGGRPVLMVTNLIFAGGLTGLAAAQGPLTLFSAWALLGIGMGSGLYEAAFAALVRLYGKNSRSAISGITLLAGFASTVGWPLSTYMELHWGWRGACLTWAVLHVILALPLNAMLPTPAQVDTPKTTSAARPAPITANASAPDDVPETIWPSILLAVVFAVTWFSSTAMAAHLPAVLMGAGATLAAAVAAGALVGPAQVAARIAEFTLLRRTHPLLSAKLASLGHPVGAVVLLALGAPAASAFVLLHGAGNGILTIAKGTLPLAIFGTGGYGLRQGVLMVPARLAQASAPWLFGICVNRWGAGALWVTAILGLASFTALQLLRLPAGRLSGSAKVAPR</sequence>
<dbReference type="SUPFAM" id="SSF103473">
    <property type="entry name" value="MFS general substrate transporter"/>
    <property type="match status" value="1"/>
</dbReference>
<dbReference type="InterPro" id="IPR020846">
    <property type="entry name" value="MFS_dom"/>
</dbReference>
<dbReference type="GO" id="GO:0005886">
    <property type="term" value="C:plasma membrane"/>
    <property type="evidence" value="ECO:0007669"/>
    <property type="project" value="UniProtKB-SubCell"/>
</dbReference>
<protein>
    <submittedName>
        <fullName evidence="9">MFS transporter</fullName>
    </submittedName>
</protein>
<feature type="transmembrane region" description="Helical" evidence="7">
    <location>
        <begin position="292"/>
        <end position="315"/>
    </location>
</feature>
<accession>A0A4Q1HMN2</accession>
<evidence type="ECO:0000313" key="10">
    <source>
        <dbReference type="Proteomes" id="UP000290849"/>
    </source>
</evidence>
<name>A0A4Q1HMN2_9BURK</name>
<dbReference type="RefSeq" id="WP_129148191.1">
    <property type="nucleotide sequence ID" value="NZ_JBHSDO010000016.1"/>
</dbReference>
<evidence type="ECO:0000256" key="2">
    <source>
        <dbReference type="ARBA" id="ARBA00022448"/>
    </source>
</evidence>
<evidence type="ECO:0000259" key="8">
    <source>
        <dbReference type="PROSITE" id="PS50850"/>
    </source>
</evidence>
<proteinExistence type="predicted"/>